<dbReference type="AlphaFoldDB" id="A0A655ZDN8"/>
<organism evidence="2 3">
    <name type="scientific">Vibrio cholerae</name>
    <dbReference type="NCBI Taxonomy" id="666"/>
    <lineage>
        <taxon>Bacteria</taxon>
        <taxon>Pseudomonadati</taxon>
        <taxon>Pseudomonadota</taxon>
        <taxon>Gammaproteobacteria</taxon>
        <taxon>Vibrionales</taxon>
        <taxon>Vibrionaceae</taxon>
        <taxon>Vibrio</taxon>
    </lineage>
</organism>
<dbReference type="EMBL" id="CWQY01000011">
    <property type="protein sequence ID" value="CSC67657.1"/>
    <property type="molecule type" value="Genomic_DNA"/>
</dbReference>
<sequence length="47" mass="5321">MRIVIFHFTTMEQNMSGTAFTHTKNGLHNVGTARTDETRHAQNFPSS</sequence>
<evidence type="ECO:0000256" key="1">
    <source>
        <dbReference type="SAM" id="MobiDB-lite"/>
    </source>
</evidence>
<evidence type="ECO:0000313" key="2">
    <source>
        <dbReference type="EMBL" id="CSC67657.1"/>
    </source>
</evidence>
<name>A0A655ZDN8_VIBCL</name>
<evidence type="ECO:0000313" key="3">
    <source>
        <dbReference type="Proteomes" id="UP000041770"/>
    </source>
</evidence>
<feature type="region of interest" description="Disordered" evidence="1">
    <location>
        <begin position="22"/>
        <end position="47"/>
    </location>
</feature>
<gene>
    <name evidence="2" type="ORF">ERS013200_01992</name>
</gene>
<accession>A0A655ZDN8</accession>
<proteinExistence type="predicted"/>
<reference evidence="2 3" key="1">
    <citation type="submission" date="2015-07" db="EMBL/GenBank/DDBJ databases">
        <authorList>
            <consortium name="Pathogen Informatics"/>
        </authorList>
    </citation>
    <scope>NUCLEOTIDE SEQUENCE [LARGE SCALE GENOMIC DNA]</scope>
    <source>
        <strain evidence="2 3">A316</strain>
    </source>
</reference>
<protein>
    <submittedName>
        <fullName evidence="2">Uncharacterized protein</fullName>
    </submittedName>
</protein>
<dbReference type="Proteomes" id="UP000041770">
    <property type="component" value="Unassembled WGS sequence"/>
</dbReference>